<evidence type="ECO:0000256" key="10">
    <source>
        <dbReference type="HAMAP-Rule" id="MF_00379"/>
    </source>
</evidence>
<dbReference type="InterPro" id="IPR004520">
    <property type="entry name" value="GTPase_MnmE"/>
</dbReference>
<dbReference type="InterPro" id="IPR018948">
    <property type="entry name" value="GTP-bd_TrmE_N"/>
</dbReference>
<dbReference type="GO" id="GO:0003924">
    <property type="term" value="F:GTPase activity"/>
    <property type="evidence" value="ECO:0007669"/>
    <property type="project" value="UniProtKB-UniRule"/>
</dbReference>
<feature type="binding site" evidence="10">
    <location>
        <position position="227"/>
    </location>
    <ligand>
        <name>K(+)</name>
        <dbReference type="ChEBI" id="CHEBI:29103"/>
    </ligand>
</feature>
<dbReference type="InterPro" id="IPR006073">
    <property type="entry name" value="GTP-bd"/>
</dbReference>
<evidence type="ECO:0000256" key="5">
    <source>
        <dbReference type="ARBA" id="ARBA00022741"/>
    </source>
</evidence>
<dbReference type="GO" id="GO:0005829">
    <property type="term" value="C:cytosol"/>
    <property type="evidence" value="ECO:0007669"/>
    <property type="project" value="TreeGrafter"/>
</dbReference>
<feature type="binding site" evidence="10">
    <location>
        <position position="246"/>
    </location>
    <ligand>
        <name>K(+)</name>
        <dbReference type="ChEBI" id="CHEBI:29103"/>
    </ligand>
</feature>
<gene>
    <name evidence="10 13" type="primary">mnmE</name>
    <name evidence="10" type="synonym">trmE</name>
    <name evidence="13" type="ORF">ENN04_01655</name>
</gene>
<evidence type="ECO:0000313" key="13">
    <source>
        <dbReference type="EMBL" id="HHO73324.1"/>
    </source>
</evidence>
<dbReference type="AlphaFoldDB" id="A0A7C5SXA1"/>
<name>A0A7C5SXA1_9AQUI</name>
<dbReference type="Pfam" id="PF01926">
    <property type="entry name" value="MMR_HSR1"/>
    <property type="match status" value="1"/>
</dbReference>
<dbReference type="GO" id="GO:0002098">
    <property type="term" value="P:tRNA wobble uridine modification"/>
    <property type="evidence" value="ECO:0007669"/>
    <property type="project" value="TreeGrafter"/>
</dbReference>
<dbReference type="NCBIfam" id="NF003661">
    <property type="entry name" value="PRK05291.1-3"/>
    <property type="match status" value="1"/>
</dbReference>
<organism evidence="13">
    <name type="scientific">Thermocrinis ruber</name>
    <dbReference type="NCBI Taxonomy" id="75906"/>
    <lineage>
        <taxon>Bacteria</taxon>
        <taxon>Pseudomonadati</taxon>
        <taxon>Aquificota</taxon>
        <taxon>Aquificia</taxon>
        <taxon>Aquificales</taxon>
        <taxon>Aquificaceae</taxon>
        <taxon>Thermocrinis</taxon>
    </lineage>
</organism>
<dbReference type="InterPro" id="IPR025867">
    <property type="entry name" value="MnmE_helical"/>
</dbReference>
<dbReference type="HAMAP" id="MF_00379">
    <property type="entry name" value="GTPase_MnmE"/>
    <property type="match status" value="1"/>
</dbReference>
<comment type="function">
    <text evidence="10">Exhibits a very high intrinsic GTPase hydrolysis rate. Involved in the addition of a carboxymethylaminomethyl (cmnm) group at the wobble position (U34) of certain tRNAs, forming tRNA-cmnm(5)s(2)U34.</text>
</comment>
<keyword evidence="5 10" id="KW-0547">Nucleotide-binding</keyword>
<accession>A0A7C5SXA1</accession>
<comment type="caution">
    <text evidence="10">Lacks conserved residue(s) required for the propagation of feature annotation.</text>
</comment>
<reference evidence="13" key="1">
    <citation type="journal article" date="2020" name="mSystems">
        <title>Genome- and Community-Level Interaction Insights into Carbon Utilization and Element Cycling Functions of Hydrothermarchaeota in Hydrothermal Sediment.</title>
        <authorList>
            <person name="Zhou Z."/>
            <person name="Liu Y."/>
            <person name="Xu W."/>
            <person name="Pan J."/>
            <person name="Luo Z.H."/>
            <person name="Li M."/>
        </authorList>
    </citation>
    <scope>NUCLEOTIDE SEQUENCE [LARGE SCALE GENOMIC DNA]</scope>
    <source>
        <strain evidence="13">SpSt-114</strain>
    </source>
</reference>
<dbReference type="Gene3D" id="3.40.50.300">
    <property type="entry name" value="P-loop containing nucleotide triphosphate hydrolases"/>
    <property type="match status" value="1"/>
</dbReference>
<feature type="binding site" evidence="10">
    <location>
        <begin position="271"/>
        <end position="274"/>
    </location>
    <ligand>
        <name>GTP</name>
        <dbReference type="ChEBI" id="CHEBI:37565"/>
    </ligand>
</feature>
<keyword evidence="6 10" id="KW-0378">Hydrolase</keyword>
<comment type="subunit">
    <text evidence="10">Homodimer. Heterotetramer of two MnmE and two MnmG subunits.</text>
</comment>
<dbReference type="SUPFAM" id="SSF52540">
    <property type="entry name" value="P-loop containing nucleoside triphosphate hydrolases"/>
    <property type="match status" value="1"/>
</dbReference>
<keyword evidence="3 10" id="KW-0819">tRNA processing</keyword>
<dbReference type="GO" id="GO:0030488">
    <property type="term" value="P:tRNA methylation"/>
    <property type="evidence" value="ECO:0007669"/>
    <property type="project" value="TreeGrafter"/>
</dbReference>
<feature type="binding site" evidence="10">
    <location>
        <position position="231"/>
    </location>
    <ligand>
        <name>Mg(2+)</name>
        <dbReference type="ChEBI" id="CHEBI:18420"/>
    </ligand>
</feature>
<dbReference type="PANTHER" id="PTHR42714">
    <property type="entry name" value="TRNA MODIFICATION GTPASE GTPBP3"/>
    <property type="match status" value="1"/>
</dbReference>
<feature type="binding site" evidence="10">
    <location>
        <begin position="227"/>
        <end position="232"/>
    </location>
    <ligand>
        <name>GTP</name>
        <dbReference type="ChEBI" id="CHEBI:37565"/>
    </ligand>
</feature>
<keyword evidence="9 10" id="KW-0342">GTP-binding</keyword>
<dbReference type="NCBIfam" id="TIGR00450">
    <property type="entry name" value="mnmE_trmE_thdF"/>
    <property type="match status" value="1"/>
</dbReference>
<proteinExistence type="inferred from homology"/>
<feature type="binding site" evidence="10">
    <location>
        <begin position="331"/>
        <end position="334"/>
    </location>
    <ligand>
        <name>GTP</name>
        <dbReference type="ChEBI" id="CHEBI:37565"/>
    </ligand>
</feature>
<evidence type="ECO:0000256" key="4">
    <source>
        <dbReference type="ARBA" id="ARBA00022723"/>
    </source>
</evidence>
<dbReference type="EMBL" id="DSAC01000022">
    <property type="protein sequence ID" value="HHO73324.1"/>
    <property type="molecule type" value="Genomic_DNA"/>
</dbReference>
<evidence type="ECO:0000256" key="1">
    <source>
        <dbReference type="ARBA" id="ARBA00011043"/>
    </source>
</evidence>
<dbReference type="NCBIfam" id="TIGR00231">
    <property type="entry name" value="small_GTP"/>
    <property type="match status" value="1"/>
</dbReference>
<dbReference type="Pfam" id="PF10396">
    <property type="entry name" value="TrmE_N"/>
    <property type="match status" value="1"/>
</dbReference>
<dbReference type="EC" id="3.6.-.-" evidence="10"/>
<feature type="binding site" evidence="10">
    <location>
        <position position="82"/>
    </location>
    <ligand>
        <name>(6S)-5-formyl-5,6,7,8-tetrahydrofolate</name>
        <dbReference type="ChEBI" id="CHEBI:57457"/>
    </ligand>
</feature>
<protein>
    <recommendedName>
        <fullName evidence="10">tRNA modification GTPase MnmE</fullName>
        <ecNumber evidence="10">3.6.-.-</ecNumber>
    </recommendedName>
</protein>
<dbReference type="Gene3D" id="3.30.1360.120">
    <property type="entry name" value="Probable tRNA modification gtpase trme, domain 1"/>
    <property type="match status" value="1"/>
</dbReference>
<evidence type="ECO:0000256" key="2">
    <source>
        <dbReference type="ARBA" id="ARBA00022490"/>
    </source>
</evidence>
<dbReference type="InterPro" id="IPR031168">
    <property type="entry name" value="G_TrmE"/>
</dbReference>
<comment type="similarity">
    <text evidence="1 10 11">Belongs to the TRAFAC class TrmE-Era-EngA-EngB-Septin-like GTPase superfamily. TrmE GTPase family.</text>
</comment>
<dbReference type="Gene3D" id="1.20.120.430">
    <property type="entry name" value="tRNA modification GTPase MnmE domain 2"/>
    <property type="match status" value="1"/>
</dbReference>
<evidence type="ECO:0000256" key="6">
    <source>
        <dbReference type="ARBA" id="ARBA00022801"/>
    </source>
</evidence>
<comment type="caution">
    <text evidence="13">The sequence shown here is derived from an EMBL/GenBank/DDBJ whole genome shotgun (WGS) entry which is preliminary data.</text>
</comment>
<sequence length="446" mass="49581">MKQREPIVAIATPYGESAIGVVRLSGLGVLEKVLPFVELKGKLKPRYAHLVKVLDAEGNPIDEGIMIYYQSPKSYTGEDMVELFLHGNPLILKKVVELFLQNGVRLAERGEFTKRAFLNGKMDLLQAEAVGDLISAKSELALKSALRQLRGDLSQLIVPLREKLVNLCAFVEASIEFEEQDIPTLSEEEIKSQLEEIKTKIEELLATVRTGEFLRRGVNLAIVGKPNVGKSSLFNKMLGTQRAIVTDIPGTTRDFLQEPLNLEGIPINLIDTAGIRHSEDPVEKIGIERSIQKLNTAHLILFVVQAHVPLEEEDLYIYSLVKDKNHIVVLNKADLGFWEGHKKTFPSFVLVSAKDGSGIEELKATILSNLGASVGEGLYISLRHADLLQKSLGVIKLILEKNLKELSPEILMLYLREVQLYLEELLGAITTEELLGEIFSNFCIGK</sequence>
<dbReference type="Pfam" id="PF12631">
    <property type="entry name" value="MnmE_helical"/>
    <property type="match status" value="1"/>
</dbReference>
<dbReference type="CDD" id="cd04164">
    <property type="entry name" value="trmE"/>
    <property type="match status" value="1"/>
</dbReference>
<evidence type="ECO:0000256" key="7">
    <source>
        <dbReference type="ARBA" id="ARBA00022842"/>
    </source>
</evidence>
<dbReference type="PROSITE" id="PS51709">
    <property type="entry name" value="G_TRME"/>
    <property type="match status" value="1"/>
</dbReference>
<evidence type="ECO:0000256" key="11">
    <source>
        <dbReference type="RuleBase" id="RU003313"/>
    </source>
</evidence>
<feature type="binding site" evidence="10">
    <location>
        <position position="446"/>
    </location>
    <ligand>
        <name>(6S)-5-formyl-5,6,7,8-tetrahydrofolate</name>
        <dbReference type="ChEBI" id="CHEBI:57457"/>
    </ligand>
</feature>
<keyword evidence="4 10" id="KW-0479">Metal-binding</keyword>
<dbReference type="InterPro" id="IPR027368">
    <property type="entry name" value="MnmE_dom2"/>
</dbReference>
<dbReference type="CDD" id="cd14858">
    <property type="entry name" value="TrmE_N"/>
    <property type="match status" value="1"/>
</dbReference>
<feature type="binding site" evidence="10">
    <location>
        <position position="251"/>
    </location>
    <ligand>
        <name>K(+)</name>
        <dbReference type="ChEBI" id="CHEBI:29103"/>
    </ligand>
</feature>
<dbReference type="FunFam" id="3.40.50.300:FF:001376">
    <property type="entry name" value="tRNA modification GTPase MnmE"/>
    <property type="match status" value="1"/>
</dbReference>
<feature type="binding site" evidence="10">
    <location>
        <begin position="246"/>
        <end position="252"/>
    </location>
    <ligand>
        <name>GTP</name>
        <dbReference type="ChEBI" id="CHEBI:37565"/>
    </ligand>
</feature>
<feature type="binding site" evidence="10">
    <location>
        <position position="248"/>
    </location>
    <ligand>
        <name>K(+)</name>
        <dbReference type="ChEBI" id="CHEBI:29103"/>
    </ligand>
</feature>
<feature type="binding site" evidence="10">
    <location>
        <position position="121"/>
    </location>
    <ligand>
        <name>(6S)-5-formyl-5,6,7,8-tetrahydrofolate</name>
        <dbReference type="ChEBI" id="CHEBI:57457"/>
    </ligand>
</feature>
<dbReference type="PANTHER" id="PTHR42714:SF2">
    <property type="entry name" value="TRNA MODIFICATION GTPASE GTPBP3, MITOCHONDRIAL"/>
    <property type="match status" value="1"/>
</dbReference>
<dbReference type="InterPro" id="IPR027266">
    <property type="entry name" value="TrmE/GcvT-like"/>
</dbReference>
<dbReference type="InterPro" id="IPR005225">
    <property type="entry name" value="Small_GTP-bd"/>
</dbReference>
<feature type="binding site" evidence="10">
    <location>
        <position position="23"/>
    </location>
    <ligand>
        <name>(6S)-5-formyl-5,6,7,8-tetrahydrofolate</name>
        <dbReference type="ChEBI" id="CHEBI:57457"/>
    </ligand>
</feature>
<keyword evidence="2 10" id="KW-0963">Cytoplasm</keyword>
<dbReference type="GO" id="GO:0005525">
    <property type="term" value="F:GTP binding"/>
    <property type="evidence" value="ECO:0007669"/>
    <property type="project" value="UniProtKB-UniRule"/>
</dbReference>
<evidence type="ECO:0000259" key="12">
    <source>
        <dbReference type="PROSITE" id="PS51709"/>
    </source>
</evidence>
<evidence type="ECO:0000256" key="9">
    <source>
        <dbReference type="ARBA" id="ARBA00023134"/>
    </source>
</evidence>
<keyword evidence="8 10" id="KW-0630">Potassium</keyword>
<feature type="domain" description="TrmE-type G" evidence="12">
    <location>
        <begin position="217"/>
        <end position="371"/>
    </location>
</feature>
<evidence type="ECO:0000256" key="8">
    <source>
        <dbReference type="ARBA" id="ARBA00022958"/>
    </source>
</evidence>
<evidence type="ECO:0000256" key="3">
    <source>
        <dbReference type="ARBA" id="ARBA00022694"/>
    </source>
</evidence>
<dbReference type="InterPro" id="IPR027417">
    <property type="entry name" value="P-loop_NTPase"/>
</dbReference>
<comment type="subcellular location">
    <subcellularLocation>
        <location evidence="10">Cytoplasm</location>
    </subcellularLocation>
</comment>
<feature type="binding site" evidence="10">
    <location>
        <position position="252"/>
    </location>
    <ligand>
        <name>Mg(2+)</name>
        <dbReference type="ChEBI" id="CHEBI:18420"/>
    </ligand>
</feature>
<dbReference type="GO" id="GO:0046872">
    <property type="term" value="F:metal ion binding"/>
    <property type="evidence" value="ECO:0007669"/>
    <property type="project" value="UniProtKB-KW"/>
</dbReference>
<comment type="cofactor">
    <cofactor evidence="10">
        <name>K(+)</name>
        <dbReference type="ChEBI" id="CHEBI:29103"/>
    </cofactor>
    <text evidence="10">Binds 1 potassium ion per subunit.</text>
</comment>
<keyword evidence="7 10" id="KW-0460">Magnesium</keyword>